<reference evidence="1 2" key="1">
    <citation type="submission" date="2018-08" db="EMBL/GenBank/DDBJ databases">
        <title>Recombination of ecologically and evolutionarily significant loci maintains genetic cohesion in the Pseudomonas syringae species complex.</title>
        <authorList>
            <person name="Dillon M."/>
            <person name="Thakur S."/>
            <person name="Almeida R.N.D."/>
            <person name="Weir B.S."/>
            <person name="Guttman D.S."/>
        </authorList>
    </citation>
    <scope>NUCLEOTIDE SEQUENCE [LARGE SCALE GENOMIC DNA]</scope>
    <source>
        <strain evidence="1 2">ICMP 11281</strain>
    </source>
</reference>
<evidence type="ECO:0000313" key="2">
    <source>
        <dbReference type="Proteomes" id="UP000271631"/>
    </source>
</evidence>
<name>A0A0N0FZV7_PSEYM</name>
<proteinExistence type="predicted"/>
<sequence>MEIIDVQSGSYLDENDIGRFEDSYGRSNALEAGVKTQTIAR</sequence>
<evidence type="ECO:0000313" key="1">
    <source>
        <dbReference type="EMBL" id="RMV31641.1"/>
    </source>
</evidence>
<dbReference type="Proteomes" id="UP000271631">
    <property type="component" value="Unassembled WGS sequence"/>
</dbReference>
<organism evidence="1 2">
    <name type="scientific">Pseudomonas syringae pv. maculicola</name>
    <dbReference type="NCBI Taxonomy" id="59511"/>
    <lineage>
        <taxon>Bacteria</taxon>
        <taxon>Pseudomonadati</taxon>
        <taxon>Pseudomonadota</taxon>
        <taxon>Gammaproteobacteria</taxon>
        <taxon>Pseudomonadales</taxon>
        <taxon>Pseudomonadaceae</taxon>
        <taxon>Pseudomonas</taxon>
    </lineage>
</organism>
<dbReference type="AlphaFoldDB" id="A0A0N0FZV7"/>
<comment type="caution">
    <text evidence="1">The sequence shown here is derived from an EMBL/GenBank/DDBJ whole genome shotgun (WGS) entry which is preliminary data.</text>
</comment>
<accession>A0A0N0FZV7</accession>
<dbReference type="EMBL" id="RBUQ01000276">
    <property type="protein sequence ID" value="RMV31641.1"/>
    <property type="molecule type" value="Genomic_DNA"/>
</dbReference>
<evidence type="ECO:0008006" key="3">
    <source>
        <dbReference type="Google" id="ProtNLM"/>
    </source>
</evidence>
<gene>
    <name evidence="1" type="ORF">ALP13_04576</name>
</gene>
<protein>
    <recommendedName>
        <fullName evidence="3">Alginate biosynthesis protein AlgA</fullName>
    </recommendedName>
</protein>